<dbReference type="PROSITE" id="PS50158">
    <property type="entry name" value="ZF_CCHC"/>
    <property type="match status" value="2"/>
</dbReference>
<dbReference type="Proteomes" id="UP001231189">
    <property type="component" value="Unassembled WGS sequence"/>
</dbReference>
<dbReference type="Gene3D" id="4.10.60.10">
    <property type="entry name" value="Zinc finger, CCHC-type"/>
    <property type="match status" value="2"/>
</dbReference>
<dbReference type="InterPro" id="IPR032567">
    <property type="entry name" value="RTL1-rel"/>
</dbReference>
<evidence type="ECO:0000259" key="3">
    <source>
        <dbReference type="PROSITE" id="PS50158"/>
    </source>
</evidence>
<comment type="caution">
    <text evidence="4">The sequence shown here is derived from an EMBL/GenBank/DDBJ whole genome shotgun (WGS) entry which is preliminary data.</text>
</comment>
<feature type="domain" description="CCHC-type" evidence="3">
    <location>
        <begin position="361"/>
        <end position="376"/>
    </location>
</feature>
<organism evidence="4 5">
    <name type="scientific">Lolium multiflorum</name>
    <name type="common">Italian ryegrass</name>
    <name type="synonym">Lolium perenne subsp. multiflorum</name>
    <dbReference type="NCBI Taxonomy" id="4521"/>
    <lineage>
        <taxon>Eukaryota</taxon>
        <taxon>Viridiplantae</taxon>
        <taxon>Streptophyta</taxon>
        <taxon>Embryophyta</taxon>
        <taxon>Tracheophyta</taxon>
        <taxon>Spermatophyta</taxon>
        <taxon>Magnoliopsida</taxon>
        <taxon>Liliopsida</taxon>
        <taxon>Poales</taxon>
        <taxon>Poaceae</taxon>
        <taxon>BOP clade</taxon>
        <taxon>Pooideae</taxon>
        <taxon>Poodae</taxon>
        <taxon>Poeae</taxon>
        <taxon>Poeae Chloroplast Group 2 (Poeae type)</taxon>
        <taxon>Loliodinae</taxon>
        <taxon>Loliinae</taxon>
        <taxon>Lolium</taxon>
    </lineage>
</organism>
<evidence type="ECO:0000313" key="5">
    <source>
        <dbReference type="Proteomes" id="UP001231189"/>
    </source>
</evidence>
<feature type="region of interest" description="Disordered" evidence="2">
    <location>
        <begin position="227"/>
        <end position="273"/>
    </location>
</feature>
<gene>
    <name evidence="4" type="ORF">QYE76_041669</name>
</gene>
<dbReference type="SMART" id="SM00343">
    <property type="entry name" value="ZnF_C2HC"/>
    <property type="match status" value="2"/>
</dbReference>
<dbReference type="GO" id="GO:0008270">
    <property type="term" value="F:zinc ion binding"/>
    <property type="evidence" value="ECO:0007669"/>
    <property type="project" value="UniProtKB-KW"/>
</dbReference>
<evidence type="ECO:0000256" key="2">
    <source>
        <dbReference type="SAM" id="MobiDB-lite"/>
    </source>
</evidence>
<dbReference type="SUPFAM" id="SSF57756">
    <property type="entry name" value="Retrovirus zinc finger-like domains"/>
    <property type="match status" value="2"/>
</dbReference>
<keyword evidence="5" id="KW-1185">Reference proteome</keyword>
<keyword evidence="1" id="KW-0479">Metal-binding</keyword>
<dbReference type="InterPro" id="IPR005162">
    <property type="entry name" value="Retrotrans_gag_dom"/>
</dbReference>
<evidence type="ECO:0000313" key="4">
    <source>
        <dbReference type="EMBL" id="KAK1680821.1"/>
    </source>
</evidence>
<dbReference type="Pfam" id="PF00098">
    <property type="entry name" value="zf-CCHC"/>
    <property type="match status" value="2"/>
</dbReference>
<accession>A0AAD8WWA2</accession>
<dbReference type="InterPro" id="IPR001878">
    <property type="entry name" value="Znf_CCHC"/>
</dbReference>
<dbReference type="GO" id="GO:0003676">
    <property type="term" value="F:nucleic acid binding"/>
    <property type="evidence" value="ECO:0007669"/>
    <property type="project" value="InterPro"/>
</dbReference>
<dbReference type="InterPro" id="IPR036875">
    <property type="entry name" value="Znf_CCHC_sf"/>
</dbReference>
<keyword evidence="1" id="KW-0862">Zinc</keyword>
<feature type="compositionally biased region" description="Basic and acidic residues" evidence="2">
    <location>
        <begin position="237"/>
        <end position="249"/>
    </location>
</feature>
<name>A0AAD8WWA2_LOLMU</name>
<dbReference type="AlphaFoldDB" id="A0AAD8WWA2"/>
<feature type="domain" description="CCHC-type" evidence="3">
    <location>
        <begin position="315"/>
        <end position="328"/>
    </location>
</feature>
<dbReference type="EMBL" id="JAUUTY010000002">
    <property type="protein sequence ID" value="KAK1680821.1"/>
    <property type="molecule type" value="Genomic_DNA"/>
</dbReference>
<keyword evidence="1" id="KW-0863">Zinc-finger</keyword>
<reference evidence="4" key="1">
    <citation type="submission" date="2023-07" db="EMBL/GenBank/DDBJ databases">
        <title>A chromosome-level genome assembly of Lolium multiflorum.</title>
        <authorList>
            <person name="Chen Y."/>
            <person name="Copetti D."/>
            <person name="Kolliker R."/>
            <person name="Studer B."/>
        </authorList>
    </citation>
    <scope>NUCLEOTIDE SEQUENCE</scope>
    <source>
        <strain evidence="4">02402/16</strain>
        <tissue evidence="4">Leaf</tissue>
    </source>
</reference>
<dbReference type="Pfam" id="PF03732">
    <property type="entry name" value="Retrotrans_gag"/>
    <property type="match status" value="1"/>
</dbReference>
<proteinExistence type="predicted"/>
<dbReference type="PANTHER" id="PTHR15503:SF45">
    <property type="entry name" value="RNA-DIRECTED DNA POLYMERASE HOMOLOG"/>
    <property type="match status" value="1"/>
</dbReference>
<evidence type="ECO:0000256" key="1">
    <source>
        <dbReference type="PROSITE-ProRule" id="PRU00047"/>
    </source>
</evidence>
<sequence length="392" mass="45389">MTLKCDTEFPKALKNNMESMGLKGEAVYKGFPVEDEGQEYWWVQLHLYKNKDDNHKDMGCWMFTNPELHTSFFDSARSAAWKAINVLGERLNDAEKVRFAAHLLEGPAASWWENFQITHPIADVTWAIFEDGFRTAHISSGVMDLKRTEFQNLRQGHRSVSEYIEEFSNLARYAPDDINTDAKRKEKFLKGLNDELIVQLSVAYVPTYQSLCDKAITLENTMKQVENRKRKHNFSKYHTEPSQKMRSFHENSGGPEYHERGRNNPHHHGQNIKVGYQENNGGQIGNSHHEHRIGNANEQHRRNQPQKKDLNQVECFVCHEKGHYAKDCSGKENDVKTSNGNGRINNNGNTNASKDRREIQCFNCRNYGHFSNKCPEKSLQRHRVNTHDAKSR</sequence>
<protein>
    <recommendedName>
        <fullName evidence="3">CCHC-type domain-containing protein</fullName>
    </recommendedName>
</protein>
<dbReference type="PANTHER" id="PTHR15503">
    <property type="entry name" value="LDOC1 RELATED"/>
    <property type="match status" value="1"/>
</dbReference>